<protein>
    <submittedName>
        <fullName evidence="7">Cytochrome P450</fullName>
    </submittedName>
</protein>
<comment type="similarity">
    <text evidence="1">Belongs to the cytochrome P450 family.</text>
</comment>
<dbReference type="KEGG" id="svi:Svir_02340"/>
<dbReference type="GO" id="GO:0004497">
    <property type="term" value="F:monooxygenase activity"/>
    <property type="evidence" value="ECO:0007669"/>
    <property type="project" value="UniProtKB-KW"/>
</dbReference>
<dbReference type="eggNOG" id="COG2124">
    <property type="taxonomic scope" value="Bacteria"/>
</dbReference>
<accession>C7MSV5</accession>
<keyword evidence="2" id="KW-0349">Heme</keyword>
<keyword evidence="5" id="KW-0408">Iron</keyword>
<keyword evidence="4" id="KW-0560">Oxidoreductase</keyword>
<dbReference type="InterPro" id="IPR050196">
    <property type="entry name" value="Cytochrome_P450_Monoox"/>
</dbReference>
<dbReference type="SUPFAM" id="SSF48264">
    <property type="entry name" value="Cytochrome P450"/>
    <property type="match status" value="1"/>
</dbReference>
<evidence type="ECO:0000256" key="6">
    <source>
        <dbReference type="ARBA" id="ARBA00023033"/>
    </source>
</evidence>
<keyword evidence="6" id="KW-0503">Monooxygenase</keyword>
<evidence type="ECO:0000313" key="7">
    <source>
        <dbReference type="EMBL" id="ACU95316.1"/>
    </source>
</evidence>
<dbReference type="RefSeq" id="WP_012795749.1">
    <property type="nucleotide sequence ID" value="NC_013159.1"/>
</dbReference>
<dbReference type="PANTHER" id="PTHR24291">
    <property type="entry name" value="CYTOCHROME P450 FAMILY 4"/>
    <property type="match status" value="1"/>
</dbReference>
<evidence type="ECO:0000256" key="1">
    <source>
        <dbReference type="ARBA" id="ARBA00010617"/>
    </source>
</evidence>
<dbReference type="GO" id="GO:0020037">
    <property type="term" value="F:heme binding"/>
    <property type="evidence" value="ECO:0007669"/>
    <property type="project" value="InterPro"/>
</dbReference>
<sequence>MTRRAGVRDTVRVVGGVITPTIAGGVIRRRPHMLAWLDRLQLDHTAVRVCEDLRARYGPGPVWLRVPGRSIALLLDPDDVDRVLTSTPSPFSPAAREKRAALNHFEPHGALVTPASERAPRRRYNERVLESDRPVHCLAGRVRGIVGEETRLLLTTTTELDWRHHARTWWRIVRRLVLGDHTRDDAGITDELAALRMRANWAFLLPKAGRRRDAFRRRLDEHLSRAEPGSLAAVIAEREPEDDTVDPFGQVPQWLFAFDAAGMVVLRALALLAIHPKQAKVAREEAAVDDPGAWPYLRACVLDTVRLWPTTPLVLRESTAATSWRGTRLPPATLFLAFAPYFHRAAELVPFADTFTPEAWLDGRAQDLPGLIPFSAGPARCPGENVVLLVASAMLAEFLRAGEYRLLAPRTLRSHDHARDRLPTTVNSFGIRLAYTPYETRGSSA</sequence>
<dbReference type="Proteomes" id="UP000000841">
    <property type="component" value="Chromosome"/>
</dbReference>
<dbReference type="GO" id="GO:0016705">
    <property type="term" value="F:oxidoreductase activity, acting on paired donors, with incorporation or reduction of molecular oxygen"/>
    <property type="evidence" value="ECO:0007669"/>
    <property type="project" value="InterPro"/>
</dbReference>
<dbReference type="HOGENOM" id="CLU_645029_0_0_11"/>
<keyword evidence="8" id="KW-1185">Reference proteome</keyword>
<proteinExistence type="inferred from homology"/>
<dbReference type="Pfam" id="PF00067">
    <property type="entry name" value="p450"/>
    <property type="match status" value="1"/>
</dbReference>
<keyword evidence="3" id="KW-0479">Metal-binding</keyword>
<dbReference type="AlphaFoldDB" id="C7MSV5"/>
<gene>
    <name evidence="7" type="ordered locus">Svir_02340</name>
</gene>
<evidence type="ECO:0000256" key="5">
    <source>
        <dbReference type="ARBA" id="ARBA00023004"/>
    </source>
</evidence>
<dbReference type="Gene3D" id="1.10.630.10">
    <property type="entry name" value="Cytochrome P450"/>
    <property type="match status" value="1"/>
</dbReference>
<evidence type="ECO:0000313" key="8">
    <source>
        <dbReference type="Proteomes" id="UP000000841"/>
    </source>
</evidence>
<organism evidence="7 8">
    <name type="scientific">Saccharomonospora viridis (strain ATCC 15386 / DSM 43017 / JCM 3036 / CCUG 5913 / NBRC 12207 / NCIMB 9602 / P101)</name>
    <name type="common">Thermoactinomyces viridis</name>
    <dbReference type="NCBI Taxonomy" id="471857"/>
    <lineage>
        <taxon>Bacteria</taxon>
        <taxon>Bacillati</taxon>
        <taxon>Actinomycetota</taxon>
        <taxon>Actinomycetes</taxon>
        <taxon>Pseudonocardiales</taxon>
        <taxon>Pseudonocardiaceae</taxon>
        <taxon>Saccharomonospora</taxon>
    </lineage>
</organism>
<dbReference type="InterPro" id="IPR036396">
    <property type="entry name" value="Cyt_P450_sf"/>
</dbReference>
<reference evidence="7 8" key="1">
    <citation type="journal article" date="2009" name="Stand. Genomic Sci.">
        <title>Complete genome sequence of Saccharomonospora viridis type strain (P101).</title>
        <authorList>
            <person name="Pati A."/>
            <person name="Sikorski J."/>
            <person name="Nolan M."/>
            <person name="Lapidus A."/>
            <person name="Copeland A."/>
            <person name="Glavina Del Rio T."/>
            <person name="Lucas S."/>
            <person name="Chen F."/>
            <person name="Tice H."/>
            <person name="Pitluck S."/>
            <person name="Cheng J.F."/>
            <person name="Chertkov O."/>
            <person name="Brettin T."/>
            <person name="Han C."/>
            <person name="Detter J.C."/>
            <person name="Kuske C."/>
            <person name="Bruce D."/>
            <person name="Goodwin L."/>
            <person name="Chain P."/>
            <person name="D'haeseleer P."/>
            <person name="Chen A."/>
            <person name="Palaniappan K."/>
            <person name="Ivanova N."/>
            <person name="Mavromatis K."/>
            <person name="Mikhailova N."/>
            <person name="Rohde M."/>
            <person name="Tindall B.J."/>
            <person name="Goker M."/>
            <person name="Bristow J."/>
            <person name="Eisen J.A."/>
            <person name="Markowitz V."/>
            <person name="Hugenholtz P."/>
            <person name="Kyrpides N.C."/>
            <person name="Klenk H.P."/>
        </authorList>
    </citation>
    <scope>NUCLEOTIDE SEQUENCE [LARGE SCALE GENOMIC DNA]</scope>
    <source>
        <strain evidence="8">ATCC 15386 / DSM 43017 / JCM 3036 / NBRC 12207 / P101</strain>
    </source>
</reference>
<dbReference type="PANTHER" id="PTHR24291:SF50">
    <property type="entry name" value="BIFUNCTIONAL ALBAFLAVENONE MONOOXYGENASE_TERPENE SYNTHASE"/>
    <property type="match status" value="1"/>
</dbReference>
<dbReference type="GO" id="GO:0005506">
    <property type="term" value="F:iron ion binding"/>
    <property type="evidence" value="ECO:0007669"/>
    <property type="project" value="InterPro"/>
</dbReference>
<evidence type="ECO:0000256" key="3">
    <source>
        <dbReference type="ARBA" id="ARBA00022723"/>
    </source>
</evidence>
<dbReference type="STRING" id="471857.Svir_02340"/>
<dbReference type="CDD" id="cd20624">
    <property type="entry name" value="CYP_unk"/>
    <property type="match status" value="1"/>
</dbReference>
<dbReference type="InterPro" id="IPR001128">
    <property type="entry name" value="Cyt_P450"/>
</dbReference>
<evidence type="ECO:0000256" key="2">
    <source>
        <dbReference type="ARBA" id="ARBA00022617"/>
    </source>
</evidence>
<name>C7MSV5_SACVD</name>
<dbReference type="EMBL" id="CP001683">
    <property type="protein sequence ID" value="ACU95316.1"/>
    <property type="molecule type" value="Genomic_DNA"/>
</dbReference>
<evidence type="ECO:0000256" key="4">
    <source>
        <dbReference type="ARBA" id="ARBA00023002"/>
    </source>
</evidence>